<dbReference type="CDD" id="cd00146">
    <property type="entry name" value="PKD"/>
    <property type="match status" value="1"/>
</dbReference>
<dbReference type="InterPro" id="IPR013783">
    <property type="entry name" value="Ig-like_fold"/>
</dbReference>
<dbReference type="InterPro" id="IPR007280">
    <property type="entry name" value="Peptidase_C_arc/bac"/>
</dbReference>
<feature type="active site" description="Charge relay system" evidence="7">
    <location>
        <position position="301"/>
    </location>
</feature>
<evidence type="ECO:0000259" key="8">
    <source>
        <dbReference type="PROSITE" id="PS50093"/>
    </source>
</evidence>
<dbReference type="Gene3D" id="2.60.40.10">
    <property type="entry name" value="Immunoglobulins"/>
    <property type="match status" value="1"/>
</dbReference>
<dbReference type="Gene3D" id="3.40.50.200">
    <property type="entry name" value="Peptidase S8/S53 domain"/>
    <property type="match status" value="1"/>
</dbReference>
<dbReference type="Gene3D" id="2.60.120.380">
    <property type="match status" value="1"/>
</dbReference>
<organism evidence="10 11">
    <name type="scientific">Luteibacter flocculans</name>
    <dbReference type="NCBI Taxonomy" id="2780091"/>
    <lineage>
        <taxon>Bacteria</taxon>
        <taxon>Pseudomonadati</taxon>
        <taxon>Pseudomonadota</taxon>
        <taxon>Gammaproteobacteria</taxon>
        <taxon>Lysobacterales</taxon>
        <taxon>Rhodanobacteraceae</taxon>
        <taxon>Luteibacter</taxon>
    </lineage>
</organism>
<dbReference type="InterPro" id="IPR035986">
    <property type="entry name" value="PKD_dom_sf"/>
</dbReference>
<dbReference type="InterPro" id="IPR023828">
    <property type="entry name" value="Peptidase_S8_Ser-AS"/>
</dbReference>
<sequence length="810" mass="82124">MSSLSAHAADAWVSTHTQAAMLPVAATQALATSSTAATPTASGYALNMTGSPHIDAAAVTAMPADHPLHVAVSLKLRNPDQLQAFLAAVTTPGNPLYGKFLTPEQFSARFGPTQAQVDAVVAHLQQAGFTNIDVAPNRLLVSADGNAGAAVNGFHTSIKRFNANGREFFANDAPALVPAALGDSVNAVLGLQNVSVKHPLHHVYKPEDVTVPGPASSTQAASAVAAHHPQDFAAIYGGSSVPTASNTAVGIITWGSITQTVTDLNSFTASAGLPTVNSTITKVGSGTFANDPDSNGEWSLDSQDIVGIAGAVKQLIFYTSANGDSSSSGITNAGITATFNRAVTDNVAKLINVSLGEDETAAEQSGTQAADDAIFQQAVAQGQTFSVAAGDAGVYQWSSDPTSGSPGYVANSAGTVKIDLTHYSVSEPASSPYVIQVGGTQLSTSGTSWTGETVWNEGLSAIAPSQGDNNQRLWATGGGTSLYETAPSWQSSVTSSTKRVGPDVAFDAASSSGALIVVNGTTEQVGGTSLASPLFVGAFARIESAANNAIGFPASKFYQAFPTQTSLLHDVTSGNNGYQNHGYTATTGFDEATGFGSFDIGKLNTYAQANWVSGGGGGGTNAAPVANFSVVTSGLTATFTDSSSDSDGSIASRSWNFGDGATSTATNPSHTYTSAGTYSVSETVTDNAGATNTKTSSVTVSSSGGGGNVLQNGVAVTGLSAAKNGKLYYTVAVPSGATNLKIAISGGTGDADLYVKFGAQPTTSSYDCRPYVTGNTESCTASSPQTGTYYVMLNGYSAFSGVTLKATWTN</sequence>
<gene>
    <name evidence="10" type="ORF">IM816_10920</name>
</gene>
<dbReference type="InterPro" id="IPR022409">
    <property type="entry name" value="PKD/Chitinase_dom"/>
</dbReference>
<evidence type="ECO:0000256" key="7">
    <source>
        <dbReference type="PROSITE-ProRule" id="PRU01032"/>
    </source>
</evidence>
<dbReference type="SMART" id="SM00089">
    <property type="entry name" value="PKD"/>
    <property type="match status" value="1"/>
</dbReference>
<dbReference type="PROSITE" id="PS00138">
    <property type="entry name" value="SUBTILASE_SER"/>
    <property type="match status" value="1"/>
</dbReference>
<dbReference type="SUPFAM" id="SSF54897">
    <property type="entry name" value="Protease propeptides/inhibitors"/>
    <property type="match status" value="1"/>
</dbReference>
<feature type="binding site" evidence="7">
    <location>
        <position position="588"/>
    </location>
    <ligand>
        <name>Ca(2+)</name>
        <dbReference type="ChEBI" id="CHEBI:29108"/>
    </ligand>
</feature>
<dbReference type="InterPro" id="IPR050819">
    <property type="entry name" value="Tripeptidyl-peptidase_I"/>
</dbReference>
<keyword evidence="11" id="KW-1185">Reference proteome</keyword>
<evidence type="ECO:0000256" key="3">
    <source>
        <dbReference type="ARBA" id="ARBA00022801"/>
    </source>
</evidence>
<dbReference type="SMART" id="SM00944">
    <property type="entry name" value="Pro-kuma_activ"/>
    <property type="match status" value="1"/>
</dbReference>
<dbReference type="PROSITE" id="PS51695">
    <property type="entry name" value="SEDOLISIN"/>
    <property type="match status" value="1"/>
</dbReference>
<dbReference type="PANTHER" id="PTHR14218">
    <property type="entry name" value="PROTEASE S8 TRIPEPTIDYL PEPTIDASE I CLN2"/>
    <property type="match status" value="1"/>
</dbReference>
<dbReference type="InterPro" id="IPR015366">
    <property type="entry name" value="S53_propep"/>
</dbReference>
<feature type="active site" description="Charge relay system" evidence="7">
    <location>
        <position position="529"/>
    </location>
</feature>
<dbReference type="CDD" id="cd04056">
    <property type="entry name" value="Peptidases_S53"/>
    <property type="match status" value="1"/>
</dbReference>
<keyword evidence="1 7" id="KW-0645">Protease</keyword>
<dbReference type="InterPro" id="IPR030400">
    <property type="entry name" value="Sedolisin_dom"/>
</dbReference>
<evidence type="ECO:0000256" key="6">
    <source>
        <dbReference type="ARBA" id="ARBA00023145"/>
    </source>
</evidence>
<comment type="cofactor">
    <cofactor evidence="7">
        <name>Ca(2+)</name>
        <dbReference type="ChEBI" id="CHEBI:29108"/>
    </cofactor>
    <text evidence="7">Binds 1 Ca(2+) ion per subunit.</text>
</comment>
<dbReference type="InterPro" id="IPR000601">
    <property type="entry name" value="PKD_dom"/>
</dbReference>
<dbReference type="CDD" id="cd11377">
    <property type="entry name" value="Pro-peptidase_S53"/>
    <property type="match status" value="1"/>
</dbReference>
<dbReference type="PROSITE" id="PS50093">
    <property type="entry name" value="PKD"/>
    <property type="match status" value="1"/>
</dbReference>
<keyword evidence="2 7" id="KW-0479">Metal-binding</keyword>
<name>A0ABY4T6F1_9GAMM</name>
<dbReference type="EMBL" id="CP063231">
    <property type="protein sequence ID" value="URL60365.1"/>
    <property type="molecule type" value="Genomic_DNA"/>
</dbReference>
<proteinExistence type="predicted"/>
<dbReference type="Pfam" id="PF18911">
    <property type="entry name" value="PKD_4"/>
    <property type="match status" value="1"/>
</dbReference>
<evidence type="ECO:0000256" key="5">
    <source>
        <dbReference type="ARBA" id="ARBA00022837"/>
    </source>
</evidence>
<protein>
    <submittedName>
        <fullName evidence="10">Pre-peptidase C-terminal domain-containing protein</fullName>
    </submittedName>
</protein>
<feature type="domain" description="Peptidase S53" evidence="9">
    <location>
        <begin position="226"/>
        <end position="610"/>
    </location>
</feature>
<keyword evidence="4 7" id="KW-0720">Serine protease</keyword>
<feature type="domain" description="PKD" evidence="8">
    <location>
        <begin position="620"/>
        <end position="707"/>
    </location>
</feature>
<dbReference type="SUPFAM" id="SSF52743">
    <property type="entry name" value="Subtilisin-like"/>
    <property type="match status" value="1"/>
</dbReference>
<dbReference type="Proteomes" id="UP001056681">
    <property type="component" value="Chromosome"/>
</dbReference>
<accession>A0ABY4T6F1</accession>
<dbReference type="Pfam" id="PF04151">
    <property type="entry name" value="PPC"/>
    <property type="match status" value="1"/>
</dbReference>
<evidence type="ECO:0000313" key="10">
    <source>
        <dbReference type="EMBL" id="URL60365.1"/>
    </source>
</evidence>
<evidence type="ECO:0000313" key="11">
    <source>
        <dbReference type="Proteomes" id="UP001056681"/>
    </source>
</evidence>
<feature type="binding site" evidence="7">
    <location>
        <position position="570"/>
    </location>
    <ligand>
        <name>Ca(2+)</name>
        <dbReference type="ChEBI" id="CHEBI:29108"/>
    </ligand>
</feature>
<feature type="active site" description="Charge relay system" evidence="7">
    <location>
        <position position="297"/>
    </location>
</feature>
<evidence type="ECO:0000256" key="1">
    <source>
        <dbReference type="ARBA" id="ARBA00022670"/>
    </source>
</evidence>
<dbReference type="PANTHER" id="PTHR14218:SF15">
    <property type="entry name" value="TRIPEPTIDYL-PEPTIDASE 1"/>
    <property type="match status" value="1"/>
</dbReference>
<dbReference type="InterPro" id="IPR036852">
    <property type="entry name" value="Peptidase_S8/S53_dom_sf"/>
</dbReference>
<reference evidence="10" key="1">
    <citation type="submission" date="2020-10" db="EMBL/GenBank/DDBJ databases">
        <title>Whole-genome sequence of Luteibacter sp. EIF3.</title>
        <authorList>
            <person name="Friedrich I."/>
            <person name="Hertel R."/>
            <person name="Daniel R."/>
        </authorList>
    </citation>
    <scope>NUCLEOTIDE SEQUENCE</scope>
    <source>
        <strain evidence="10">EIF3</strain>
    </source>
</reference>
<evidence type="ECO:0000256" key="4">
    <source>
        <dbReference type="ARBA" id="ARBA00022825"/>
    </source>
</evidence>
<keyword evidence="3 7" id="KW-0378">Hydrolase</keyword>
<dbReference type="Pfam" id="PF09286">
    <property type="entry name" value="Pro-kuma_activ"/>
    <property type="match status" value="1"/>
</dbReference>
<evidence type="ECO:0000259" key="9">
    <source>
        <dbReference type="PROSITE" id="PS51695"/>
    </source>
</evidence>
<keyword evidence="6" id="KW-0865">Zymogen</keyword>
<keyword evidence="5 7" id="KW-0106">Calcium</keyword>
<feature type="binding site" evidence="7">
    <location>
        <position position="590"/>
    </location>
    <ligand>
        <name>Ca(2+)</name>
        <dbReference type="ChEBI" id="CHEBI:29108"/>
    </ligand>
</feature>
<dbReference type="SUPFAM" id="SSF49299">
    <property type="entry name" value="PKD domain"/>
    <property type="match status" value="1"/>
</dbReference>
<evidence type="ECO:0000256" key="2">
    <source>
        <dbReference type="ARBA" id="ARBA00022723"/>
    </source>
</evidence>
<feature type="binding site" evidence="7">
    <location>
        <position position="571"/>
    </location>
    <ligand>
        <name>Ca(2+)</name>
        <dbReference type="ChEBI" id="CHEBI:29108"/>
    </ligand>
</feature>